<dbReference type="Proteomes" id="UP000285173">
    <property type="component" value="Unassembled WGS sequence"/>
</dbReference>
<comment type="caution">
    <text evidence="3">The sequence shown here is derived from an EMBL/GenBank/DDBJ whole genome shotgun (WGS) entry which is preliminary data.</text>
</comment>
<dbReference type="Proteomes" id="UP000448908">
    <property type="component" value="Unassembled WGS sequence"/>
</dbReference>
<dbReference type="AlphaFoldDB" id="A0A413PRW7"/>
<keyword evidence="5" id="KW-1185">Reference proteome</keyword>
<dbReference type="EMBL" id="QSEF01000008">
    <property type="protein sequence ID" value="RGZ49131.1"/>
    <property type="molecule type" value="Genomic_DNA"/>
</dbReference>
<gene>
    <name evidence="3" type="ORF">DW986_07205</name>
    <name evidence="1" type="ORF">GMD82_12840</name>
    <name evidence="2" type="ORF">GMD92_11420</name>
</gene>
<name>A0A413PRW7_9BACT</name>
<sequence>MKLNLHVPFKAWNGEEIKERKGEEEKAKMIDETVSLLLFSGDFIRPSSDAEMVAKQKLASYELYCKISKAKGVVELTAEEAALVKQAAAVLNPGGYGQIVELIEKK</sequence>
<reference evidence="5 6" key="2">
    <citation type="journal article" date="2019" name="Nat. Med.">
        <title>A library of human gut bacterial isolates paired with longitudinal multiomics data enables mechanistic microbiome research.</title>
        <authorList>
            <person name="Poyet M."/>
            <person name="Groussin M."/>
            <person name="Gibbons S.M."/>
            <person name="Avila-Pacheco J."/>
            <person name="Jiang X."/>
            <person name="Kearney S.M."/>
            <person name="Perrotta A.R."/>
            <person name="Berdy B."/>
            <person name="Zhao S."/>
            <person name="Lieberman T.D."/>
            <person name="Swanson P.K."/>
            <person name="Smith M."/>
            <person name="Roesemann S."/>
            <person name="Alexander J.E."/>
            <person name="Rich S.A."/>
            <person name="Livny J."/>
            <person name="Vlamakis H."/>
            <person name="Clish C."/>
            <person name="Bullock K."/>
            <person name="Deik A."/>
            <person name="Scott J."/>
            <person name="Pierce K.A."/>
            <person name="Xavier R.J."/>
            <person name="Alm E.J."/>
        </authorList>
    </citation>
    <scope>NUCLEOTIDE SEQUENCE [LARGE SCALE GENOMIC DNA]</scope>
    <source>
        <strain evidence="2 6">BIOML-A16</strain>
        <strain evidence="1 5">BIOML-A29</strain>
    </source>
</reference>
<dbReference type="EMBL" id="WNDA01000016">
    <property type="protein sequence ID" value="MTU69668.1"/>
    <property type="molecule type" value="Genomic_DNA"/>
</dbReference>
<accession>A0A413PRW7</accession>
<proteinExistence type="predicted"/>
<organism evidence="3 4">
    <name type="scientific">Parabacteroides merdae</name>
    <dbReference type="NCBI Taxonomy" id="46503"/>
    <lineage>
        <taxon>Bacteria</taxon>
        <taxon>Pseudomonadati</taxon>
        <taxon>Bacteroidota</taxon>
        <taxon>Bacteroidia</taxon>
        <taxon>Bacteroidales</taxon>
        <taxon>Tannerellaceae</taxon>
        <taxon>Parabacteroides</taxon>
    </lineage>
</organism>
<reference evidence="3 4" key="1">
    <citation type="submission" date="2018-08" db="EMBL/GenBank/DDBJ databases">
        <title>A genome reference for cultivated species of the human gut microbiota.</title>
        <authorList>
            <person name="Zou Y."/>
            <person name="Xue W."/>
            <person name="Luo G."/>
        </authorList>
    </citation>
    <scope>NUCLEOTIDE SEQUENCE [LARGE SCALE GENOMIC DNA]</scope>
    <source>
        <strain evidence="3 4">AM50-15</strain>
    </source>
</reference>
<evidence type="ECO:0000313" key="3">
    <source>
        <dbReference type="EMBL" id="RGZ49131.1"/>
    </source>
</evidence>
<dbReference type="RefSeq" id="WP_005649156.1">
    <property type="nucleotide sequence ID" value="NZ_BAABYG010000001.1"/>
</dbReference>
<dbReference type="Proteomes" id="UP000434916">
    <property type="component" value="Unassembled WGS sequence"/>
</dbReference>
<evidence type="ECO:0000313" key="2">
    <source>
        <dbReference type="EMBL" id="MTU69668.1"/>
    </source>
</evidence>
<evidence type="ECO:0000313" key="5">
    <source>
        <dbReference type="Proteomes" id="UP000434916"/>
    </source>
</evidence>
<dbReference type="EMBL" id="WNCN01000016">
    <property type="protein sequence ID" value="MTU40327.1"/>
    <property type="molecule type" value="Genomic_DNA"/>
</dbReference>
<evidence type="ECO:0000313" key="4">
    <source>
        <dbReference type="Proteomes" id="UP000285173"/>
    </source>
</evidence>
<evidence type="ECO:0000313" key="6">
    <source>
        <dbReference type="Proteomes" id="UP000448908"/>
    </source>
</evidence>
<protein>
    <submittedName>
        <fullName evidence="3">Uncharacterized protein</fullName>
    </submittedName>
</protein>
<evidence type="ECO:0000313" key="1">
    <source>
        <dbReference type="EMBL" id="MTU40327.1"/>
    </source>
</evidence>